<dbReference type="STRING" id="1141098.A0A1Y2DT91"/>
<dbReference type="Gene3D" id="3.40.50.300">
    <property type="entry name" value="P-loop containing nucleotide triphosphate hydrolases"/>
    <property type="match status" value="1"/>
</dbReference>
<dbReference type="EMBL" id="MCFJ01000009">
    <property type="protein sequence ID" value="ORY62356.1"/>
    <property type="molecule type" value="Genomic_DNA"/>
</dbReference>
<evidence type="ECO:0000313" key="1">
    <source>
        <dbReference type="EMBL" id="ORY62356.1"/>
    </source>
</evidence>
<dbReference type="PANTHER" id="PTHR46411">
    <property type="entry name" value="FAMILY ATPASE, PUTATIVE-RELATED"/>
    <property type="match status" value="1"/>
</dbReference>
<keyword evidence="2" id="KW-1185">Reference proteome</keyword>
<dbReference type="InterPro" id="IPR027417">
    <property type="entry name" value="P-loop_NTPase"/>
</dbReference>
<feature type="non-terminal residue" evidence="1">
    <location>
        <position position="1"/>
    </location>
</feature>
<dbReference type="Proteomes" id="UP000193689">
    <property type="component" value="Unassembled WGS sequence"/>
</dbReference>
<dbReference type="InParanoid" id="A0A1Y2DT91"/>
<evidence type="ECO:0000313" key="2">
    <source>
        <dbReference type="Proteomes" id="UP000193689"/>
    </source>
</evidence>
<proteinExistence type="predicted"/>
<organism evidence="1 2">
    <name type="scientific">Pseudomassariella vexata</name>
    <dbReference type="NCBI Taxonomy" id="1141098"/>
    <lineage>
        <taxon>Eukaryota</taxon>
        <taxon>Fungi</taxon>
        <taxon>Dikarya</taxon>
        <taxon>Ascomycota</taxon>
        <taxon>Pezizomycotina</taxon>
        <taxon>Sordariomycetes</taxon>
        <taxon>Xylariomycetidae</taxon>
        <taxon>Amphisphaeriales</taxon>
        <taxon>Pseudomassariaceae</taxon>
        <taxon>Pseudomassariella</taxon>
    </lineage>
</organism>
<evidence type="ECO:0008006" key="3">
    <source>
        <dbReference type="Google" id="ProtNLM"/>
    </source>
</evidence>
<gene>
    <name evidence="1" type="ORF">BCR38DRAFT_346458</name>
</gene>
<reference evidence="1 2" key="1">
    <citation type="submission" date="2016-07" db="EMBL/GenBank/DDBJ databases">
        <title>Pervasive Adenine N6-methylation of Active Genes in Fungi.</title>
        <authorList>
            <consortium name="DOE Joint Genome Institute"/>
            <person name="Mondo S.J."/>
            <person name="Dannebaum R.O."/>
            <person name="Kuo R.C."/>
            <person name="Labutti K."/>
            <person name="Haridas S."/>
            <person name="Kuo A."/>
            <person name="Salamov A."/>
            <person name="Ahrendt S.R."/>
            <person name="Lipzen A."/>
            <person name="Sullivan W."/>
            <person name="Andreopoulos W.B."/>
            <person name="Clum A."/>
            <person name="Lindquist E."/>
            <person name="Daum C."/>
            <person name="Ramamoorthy G.K."/>
            <person name="Gryganskyi A."/>
            <person name="Culley D."/>
            <person name="Magnuson J.K."/>
            <person name="James T.Y."/>
            <person name="O'Malley M.A."/>
            <person name="Stajich J.E."/>
            <person name="Spatafora J.W."/>
            <person name="Visel A."/>
            <person name="Grigoriev I.V."/>
        </authorList>
    </citation>
    <scope>NUCLEOTIDE SEQUENCE [LARGE SCALE GENOMIC DNA]</scope>
    <source>
        <strain evidence="1 2">CBS 129021</strain>
    </source>
</reference>
<sequence length="77" mass="9074">SSLNEMFCLANIWDCIPLLDEADIFLSRREKTDLKRHALVTLFLRVLEYYNGILFLTTDRVGTLDEAFKLRVHLSLW</sequence>
<dbReference type="GeneID" id="63772469"/>
<accession>A0A1Y2DT91</accession>
<dbReference type="RefSeq" id="XP_040714192.1">
    <property type="nucleotide sequence ID" value="XM_040856257.1"/>
</dbReference>
<name>A0A1Y2DT91_9PEZI</name>
<dbReference type="AlphaFoldDB" id="A0A1Y2DT91"/>
<dbReference type="PANTHER" id="PTHR46411:SF3">
    <property type="entry name" value="AAA+ ATPASE DOMAIN-CONTAINING PROTEIN"/>
    <property type="match status" value="1"/>
</dbReference>
<protein>
    <recommendedName>
        <fullName evidence="3">ATPase AAA-type core domain-containing protein</fullName>
    </recommendedName>
</protein>
<dbReference type="OrthoDB" id="10042665at2759"/>
<comment type="caution">
    <text evidence="1">The sequence shown here is derived from an EMBL/GenBank/DDBJ whole genome shotgun (WGS) entry which is preliminary data.</text>
</comment>